<evidence type="ECO:0000259" key="1">
    <source>
        <dbReference type="Pfam" id="PF16924"/>
    </source>
</evidence>
<dbReference type="InterPro" id="IPR031629">
    <property type="entry name" value="DpaA_N"/>
</dbReference>
<dbReference type="Proteomes" id="UP000322976">
    <property type="component" value="Unassembled WGS sequence"/>
</dbReference>
<accession>A0A5D8QDA6</accession>
<dbReference type="InterPro" id="IPR036291">
    <property type="entry name" value="NAD(P)-bd_dom_sf"/>
</dbReference>
<protein>
    <submittedName>
        <fullName evidence="2">Dipicolinate synthase subunit DpsA</fullName>
    </submittedName>
</protein>
<comment type="caution">
    <text evidence="2">The sequence shown here is derived from an EMBL/GenBank/DDBJ whole genome shotgun (WGS) entry which is preliminary data.</text>
</comment>
<dbReference type="Pfam" id="PF16924">
    <property type="entry name" value="DpaA_N"/>
    <property type="match status" value="1"/>
</dbReference>
<gene>
    <name evidence="2" type="primary">dpsA</name>
    <name evidence="2" type="ORF">FWJ32_06380</name>
</gene>
<reference evidence="2 3" key="1">
    <citation type="submission" date="2019-08" db="EMBL/GenBank/DDBJ databases">
        <title>Calorimonas adulescens gen. nov., sp. nov., an anaerobic thermophilic bacterium from Sakhalin hot spring.</title>
        <authorList>
            <person name="Khomyakova M.A."/>
            <person name="Merkel A.Y."/>
            <person name="Novikov A."/>
            <person name="Bonch-Osmolovskaya E.A."/>
            <person name="Slobodkin A.I."/>
        </authorList>
    </citation>
    <scope>NUCLEOTIDE SEQUENCE [LARGE SCALE GENOMIC DNA]</scope>
    <source>
        <strain evidence="2 3">A05MB</strain>
    </source>
</reference>
<proteinExistence type="predicted"/>
<evidence type="ECO:0000313" key="3">
    <source>
        <dbReference type="Proteomes" id="UP000322976"/>
    </source>
</evidence>
<feature type="domain" description="Dipicolinate synthase subunit A N-terminal" evidence="1">
    <location>
        <begin position="15"/>
        <end position="129"/>
    </location>
</feature>
<sequence>MKLVTGGGFPMSLKRIAVVGGDKRLSELAALYASDGTYVSTYGVHVSKESDFIFSFPSITDALQDVNICIGPIPFSKDGKNIFIESGKPLLIDEFLNAIPKNIPLFAGSISADVHNKIDEYGIRIFDLMDREEFAVLNAIATAEGTVEIALREMPITINESLCLVLGYGRIGRIVSSLLKSMGANVWVEARKPSDYAWIRARGMNTLPLSQLQNFMTYPDLIINTVPAKILDGNLIRYIHKDTLIIDIASAPGGVDFAACKQYGIKAIHALGLPGKIAPRSAATYIKDTIKNILYELNF</sequence>
<dbReference type="EMBL" id="VTPS01000008">
    <property type="protein sequence ID" value="TZE82114.1"/>
    <property type="molecule type" value="Genomic_DNA"/>
</dbReference>
<name>A0A5D8QDA6_9THEO</name>
<dbReference type="NCBIfam" id="NF006162">
    <property type="entry name" value="PRK08306.1"/>
    <property type="match status" value="1"/>
</dbReference>
<evidence type="ECO:0000313" key="2">
    <source>
        <dbReference type="EMBL" id="TZE82114.1"/>
    </source>
</evidence>
<organism evidence="2 3">
    <name type="scientific">Calorimonas adulescens</name>
    <dbReference type="NCBI Taxonomy" id="2606906"/>
    <lineage>
        <taxon>Bacteria</taxon>
        <taxon>Bacillati</taxon>
        <taxon>Bacillota</taxon>
        <taxon>Clostridia</taxon>
        <taxon>Thermoanaerobacterales</taxon>
        <taxon>Thermoanaerobacteraceae</taxon>
        <taxon>Calorimonas</taxon>
    </lineage>
</organism>
<keyword evidence="3" id="KW-1185">Reference proteome</keyword>
<dbReference type="AlphaFoldDB" id="A0A5D8QDA6"/>
<dbReference type="SUPFAM" id="SSF51735">
    <property type="entry name" value="NAD(P)-binding Rossmann-fold domains"/>
    <property type="match status" value="1"/>
</dbReference>
<dbReference type="Gene3D" id="3.40.50.720">
    <property type="entry name" value="NAD(P)-binding Rossmann-like Domain"/>
    <property type="match status" value="1"/>
</dbReference>